<evidence type="ECO:0000256" key="4">
    <source>
        <dbReference type="SAM" id="Phobius"/>
    </source>
</evidence>
<keyword evidence="3" id="KW-0902">Two-component regulatory system</keyword>
<dbReference type="Pfam" id="PF07695">
    <property type="entry name" value="7TMR-DISM_7TM"/>
    <property type="match status" value="1"/>
</dbReference>
<dbReference type="InterPro" id="IPR036890">
    <property type="entry name" value="HATPase_C_sf"/>
</dbReference>
<dbReference type="PATRIC" id="fig|1127483.3.peg.4167"/>
<keyword evidence="4" id="KW-0812">Transmembrane</keyword>
<keyword evidence="4" id="KW-1133">Transmembrane helix</keyword>
<dbReference type="Gene3D" id="3.30.565.10">
    <property type="entry name" value="Histidine kinase-like ATPase, C-terminal domain"/>
    <property type="match status" value="1"/>
</dbReference>
<reference evidence="6 7" key="1">
    <citation type="journal article" date="2012" name="J. Bacteriol.">
        <title>De Novo Genome Project of Cupriavidus basilensis OR16.</title>
        <authorList>
            <person name="Cserhati M."/>
            <person name="Kriszt B."/>
            <person name="Szoboszlay S."/>
            <person name="Toth A."/>
            <person name="Szabo I."/>
            <person name="Tancsics A."/>
            <person name="Nagy I."/>
            <person name="Horvath B."/>
            <person name="Nagy I."/>
            <person name="Kukolya J."/>
        </authorList>
    </citation>
    <scope>NUCLEOTIDE SEQUENCE [LARGE SCALE GENOMIC DNA]</scope>
    <source>
        <strain evidence="6 7">OR16</strain>
    </source>
</reference>
<dbReference type="RefSeq" id="WP_006159608.1">
    <property type="nucleotide sequence ID" value="NZ_AHJE01000050.1"/>
</dbReference>
<dbReference type="AlphaFoldDB" id="H1S857"/>
<keyword evidence="2 6" id="KW-0418">Kinase</keyword>
<dbReference type="SUPFAM" id="SSF55874">
    <property type="entry name" value="ATPase domain of HSP90 chaperone/DNA topoisomerase II/histidine kinase"/>
    <property type="match status" value="1"/>
</dbReference>
<organism evidence="6 7">
    <name type="scientific">Cupriavidus basilensis OR16</name>
    <dbReference type="NCBI Taxonomy" id="1127483"/>
    <lineage>
        <taxon>Bacteria</taxon>
        <taxon>Pseudomonadati</taxon>
        <taxon>Pseudomonadota</taxon>
        <taxon>Betaproteobacteria</taxon>
        <taxon>Burkholderiales</taxon>
        <taxon>Burkholderiaceae</taxon>
        <taxon>Cupriavidus</taxon>
    </lineage>
</organism>
<feature type="transmembrane region" description="Helical" evidence="4">
    <location>
        <begin position="237"/>
        <end position="258"/>
    </location>
</feature>
<evidence type="ECO:0000256" key="3">
    <source>
        <dbReference type="ARBA" id="ARBA00023012"/>
    </source>
</evidence>
<feature type="transmembrane region" description="Helical" evidence="4">
    <location>
        <begin position="178"/>
        <end position="198"/>
    </location>
</feature>
<feature type="domain" description="Histidine kinase/HSP90-like ATPase" evidence="5">
    <location>
        <begin position="449"/>
        <end position="542"/>
    </location>
</feature>
<keyword evidence="1" id="KW-0808">Transferase</keyword>
<dbReference type="SMART" id="SM00387">
    <property type="entry name" value="HATPase_c"/>
    <property type="match status" value="1"/>
</dbReference>
<feature type="transmembrane region" description="Helical" evidence="4">
    <location>
        <begin position="296"/>
        <end position="317"/>
    </location>
</feature>
<evidence type="ECO:0000259" key="5">
    <source>
        <dbReference type="SMART" id="SM00387"/>
    </source>
</evidence>
<dbReference type="InterPro" id="IPR050482">
    <property type="entry name" value="Sensor_HK_TwoCompSys"/>
</dbReference>
<dbReference type="Pfam" id="PF02518">
    <property type="entry name" value="HATPase_c"/>
    <property type="match status" value="1"/>
</dbReference>
<dbReference type="InterPro" id="IPR003594">
    <property type="entry name" value="HATPase_dom"/>
</dbReference>
<dbReference type="CDD" id="cd16917">
    <property type="entry name" value="HATPase_UhpB-NarQ-NarX-like"/>
    <property type="match status" value="1"/>
</dbReference>
<dbReference type="EMBL" id="AHJE01000050">
    <property type="protein sequence ID" value="EHP41326.1"/>
    <property type="molecule type" value="Genomic_DNA"/>
</dbReference>
<feature type="transmembrane region" description="Helical" evidence="4">
    <location>
        <begin position="205"/>
        <end position="225"/>
    </location>
</feature>
<dbReference type="GO" id="GO:0000160">
    <property type="term" value="P:phosphorelay signal transduction system"/>
    <property type="evidence" value="ECO:0007669"/>
    <property type="project" value="UniProtKB-KW"/>
</dbReference>
<gene>
    <name evidence="6" type="ORF">OR16_20777</name>
</gene>
<comment type="caution">
    <text evidence="6">The sequence shown here is derived from an EMBL/GenBank/DDBJ whole genome shotgun (WGS) entry which is preliminary data.</text>
</comment>
<dbReference type="GO" id="GO:0016301">
    <property type="term" value="F:kinase activity"/>
    <property type="evidence" value="ECO:0007669"/>
    <property type="project" value="UniProtKB-KW"/>
</dbReference>
<accession>H1S857</accession>
<evidence type="ECO:0000313" key="7">
    <source>
        <dbReference type="Proteomes" id="UP000005808"/>
    </source>
</evidence>
<evidence type="ECO:0000256" key="2">
    <source>
        <dbReference type="ARBA" id="ARBA00022777"/>
    </source>
</evidence>
<feature type="transmembrane region" description="Helical" evidence="4">
    <location>
        <begin position="326"/>
        <end position="355"/>
    </location>
</feature>
<dbReference type="PANTHER" id="PTHR24421">
    <property type="entry name" value="NITRATE/NITRITE SENSOR PROTEIN NARX-RELATED"/>
    <property type="match status" value="1"/>
</dbReference>
<dbReference type="InterPro" id="IPR008979">
    <property type="entry name" value="Galactose-bd-like_sf"/>
</dbReference>
<dbReference type="Proteomes" id="UP000005808">
    <property type="component" value="Unassembled WGS sequence"/>
</dbReference>
<name>H1S857_9BURK</name>
<dbReference type="InterPro" id="IPR011623">
    <property type="entry name" value="7TMR_DISM_rcpt_extracell_dom1"/>
</dbReference>
<sequence>MLTPSSWAAAPATQPAEALSFVNVQAVRAYPLDAQPAIPIEQDHPPAAGWVDVKLPDVWSTRWPEFDGVVWYRLSWQQARVDTPAAVLLDYLNLSGAIYLNGTLLDRDAHLSEPLSRAWNMPRYLLLPSALLHEGTNTMLVRVSGFAIYQSGLGSATIGPPALLQARSNYARWIRIDLQLFSLAVTATLGCFFLSMWLMRRRETVYSWFSLMSLTWWIFGCNLTATSPWPFAGTDGWEIANVIAFSVYCTSYTVFTLRFCARRWPRFERILWLIVILSSAVQLCVPHQRIHDVRTVLYIGQAIHFFATSLVFIFFAWRQGRTEHRILACCTAVFVVAGVHDLLTFLTIIGGFVFYTALTSQGGTLVSSIVALERAPQDVPPQRFLSILKELRDDLRLIIDSTASQHYGETTLAEQIAPLRHRLTRLLETQGIECRWHPSGIEACMLPSAKSTEIMRIVQEALTNVFKHSRASQVEIGMRYDEQGLRVTVHDNGVGFIPRGDGEDHGTGMRSMRARVGRLGGIFDIQSSPGATLLMVQLPPFSE</sequence>
<protein>
    <submittedName>
        <fullName evidence="6">Signal transduction histidine kinase</fullName>
    </submittedName>
</protein>
<proteinExistence type="predicted"/>
<dbReference type="SUPFAM" id="SSF49785">
    <property type="entry name" value="Galactose-binding domain-like"/>
    <property type="match status" value="1"/>
</dbReference>
<feature type="transmembrane region" description="Helical" evidence="4">
    <location>
        <begin position="270"/>
        <end position="290"/>
    </location>
</feature>
<evidence type="ECO:0000256" key="1">
    <source>
        <dbReference type="ARBA" id="ARBA00022679"/>
    </source>
</evidence>
<keyword evidence="4" id="KW-0472">Membrane</keyword>
<dbReference type="OrthoDB" id="9147043at2"/>
<evidence type="ECO:0000313" key="6">
    <source>
        <dbReference type="EMBL" id="EHP41326.1"/>
    </source>
</evidence>